<dbReference type="Gene3D" id="3.40.50.1000">
    <property type="entry name" value="HAD superfamily/HAD-like"/>
    <property type="match status" value="1"/>
</dbReference>
<dbReference type="OrthoDB" id="8558420at2"/>
<gene>
    <name evidence="1" type="ORF">CKA81_15880</name>
</gene>
<dbReference type="EMBL" id="CP022987">
    <property type="protein sequence ID" value="QAA95176.1"/>
    <property type="molecule type" value="Genomic_DNA"/>
</dbReference>
<dbReference type="RefSeq" id="WP_128356165.1">
    <property type="nucleotide sequence ID" value="NZ_CP022987.1"/>
</dbReference>
<sequence>MRPLRRSMALHRPPRDGSGAGHDTVWLFDLDNTLHDCSRGIFQAIDGAMAQAVASTLDLEADAANALRRKYWKRYGATVIGMVRHHKVDAAAFLALSHSFEVAPLVHSEAGLAYKLGRLPGRKILLTNAPLAYARQVLMHLGILHCFECLWAIDHMNLQGTIRPKPSAALLRQVLARLKVPASRVVLVEDTLRNLKAARHVGMRTVHVFHPGTPFSSLHRGRSAYVDVRVNAVGKLLTGPHALRTPRSADRV</sequence>
<evidence type="ECO:0000313" key="2">
    <source>
        <dbReference type="Proteomes" id="UP000283474"/>
    </source>
</evidence>
<dbReference type="InterPro" id="IPR023214">
    <property type="entry name" value="HAD_sf"/>
</dbReference>
<proteinExistence type="predicted"/>
<dbReference type="InterPro" id="IPR006439">
    <property type="entry name" value="HAD-SF_hydro_IA"/>
</dbReference>
<evidence type="ECO:0000313" key="1">
    <source>
        <dbReference type="EMBL" id="QAA95176.1"/>
    </source>
</evidence>
<protein>
    <submittedName>
        <fullName evidence="1">Pyrimidine 5'-nucleotidase</fullName>
    </submittedName>
</protein>
<dbReference type="PANTHER" id="PTHR12725">
    <property type="entry name" value="HALOACID DEHALOGENASE-LIKE HYDROLASE"/>
    <property type="match status" value="1"/>
</dbReference>
<dbReference type="NCBIfam" id="TIGR01993">
    <property type="entry name" value="Pyr-5-nucltdase"/>
    <property type="match status" value="1"/>
</dbReference>
<dbReference type="KEGG" id="pus:CKA81_15880"/>
<keyword evidence="2" id="KW-1185">Reference proteome</keyword>
<dbReference type="Pfam" id="PF00702">
    <property type="entry name" value="Hydrolase"/>
    <property type="match status" value="1"/>
</dbReference>
<dbReference type="PANTHER" id="PTHR12725:SF117">
    <property type="entry name" value="HALOACID DEHALOGENASE-LIKE HYDROLASE"/>
    <property type="match status" value="1"/>
</dbReference>
<dbReference type="SFLD" id="SFLDS00003">
    <property type="entry name" value="Haloacid_Dehalogenase"/>
    <property type="match status" value="1"/>
</dbReference>
<dbReference type="InterPro" id="IPR010237">
    <property type="entry name" value="Pyr-5-nucltdase"/>
</dbReference>
<accession>A0A410GFU0</accession>
<dbReference type="Proteomes" id="UP000283474">
    <property type="component" value="Chromosome"/>
</dbReference>
<dbReference type="SFLD" id="SFLDG01132">
    <property type="entry name" value="C1.5.3:_5'-Nucleotidase_Like"/>
    <property type="match status" value="1"/>
</dbReference>
<dbReference type="SFLD" id="SFLDG01129">
    <property type="entry name" value="C1.5:_HAD__Beta-PGM__Phosphata"/>
    <property type="match status" value="1"/>
</dbReference>
<name>A0A410GFU0_9BURK</name>
<dbReference type="NCBIfam" id="TIGR01509">
    <property type="entry name" value="HAD-SF-IA-v3"/>
    <property type="match status" value="1"/>
</dbReference>
<organism evidence="1 2">
    <name type="scientific">Pollutimonas thiosulfatoxidans</name>
    <dbReference type="NCBI Taxonomy" id="2028345"/>
    <lineage>
        <taxon>Bacteria</taxon>
        <taxon>Pseudomonadati</taxon>
        <taxon>Pseudomonadota</taxon>
        <taxon>Betaproteobacteria</taxon>
        <taxon>Burkholderiales</taxon>
        <taxon>Alcaligenaceae</taxon>
        <taxon>Pollutimonas</taxon>
    </lineage>
</organism>
<dbReference type="InterPro" id="IPR036412">
    <property type="entry name" value="HAD-like_sf"/>
</dbReference>
<dbReference type="Gene3D" id="1.10.150.450">
    <property type="match status" value="1"/>
</dbReference>
<reference evidence="1 2" key="1">
    <citation type="submission" date="2017-08" db="EMBL/GenBank/DDBJ databases">
        <authorList>
            <person name="Park S.-J."/>
            <person name="Kim H."/>
        </authorList>
    </citation>
    <scope>NUCLEOTIDE SEQUENCE [LARGE SCALE GENOMIC DNA]</scope>
    <source>
        <strain evidence="2">ye3</strain>
    </source>
</reference>
<dbReference type="AlphaFoldDB" id="A0A410GFU0"/>
<dbReference type="SUPFAM" id="SSF56784">
    <property type="entry name" value="HAD-like"/>
    <property type="match status" value="1"/>
</dbReference>